<sequence>MTDRFEPRIWAPERLAALRRSVETTDIPLYAIADEHHVPRSTFYQLVRREGWRRPGDDPPTTPPADAAPIAPIAPAVRAGRAVRATPAARVRRPARSAAPAIGTLADRLERAVAREIAALEASRSAPPERSGSARRSTAQRSAASDTERVVRSLERLTDTLAKVRRLREPLPSDPDDDLPRDIDEFRRVLARRIEQLVRGGTDRDDAGGPAGDGAAEARG</sequence>
<organism evidence="2 3">
    <name type="scientific">Rhodoplanes azumiensis</name>
    <dbReference type="NCBI Taxonomy" id="1897628"/>
    <lineage>
        <taxon>Bacteria</taxon>
        <taxon>Pseudomonadati</taxon>
        <taxon>Pseudomonadota</taxon>
        <taxon>Alphaproteobacteria</taxon>
        <taxon>Hyphomicrobiales</taxon>
        <taxon>Nitrobacteraceae</taxon>
        <taxon>Rhodoplanes</taxon>
    </lineage>
</organism>
<comment type="caution">
    <text evidence="2">The sequence shown here is derived from an EMBL/GenBank/DDBJ whole genome shotgun (WGS) entry which is preliminary data.</text>
</comment>
<dbReference type="Proteomes" id="UP001597314">
    <property type="component" value="Unassembled WGS sequence"/>
</dbReference>
<feature type="compositionally biased region" description="Low complexity" evidence="1">
    <location>
        <begin position="130"/>
        <end position="145"/>
    </location>
</feature>
<evidence type="ECO:0000256" key="1">
    <source>
        <dbReference type="SAM" id="MobiDB-lite"/>
    </source>
</evidence>
<keyword evidence="3" id="KW-1185">Reference proteome</keyword>
<reference evidence="3" key="1">
    <citation type="journal article" date="2019" name="Int. J. Syst. Evol. Microbiol.">
        <title>The Global Catalogue of Microorganisms (GCM) 10K type strain sequencing project: providing services to taxonomists for standard genome sequencing and annotation.</title>
        <authorList>
            <consortium name="The Broad Institute Genomics Platform"/>
            <consortium name="The Broad Institute Genome Sequencing Center for Infectious Disease"/>
            <person name="Wu L."/>
            <person name="Ma J."/>
        </authorList>
    </citation>
    <scope>NUCLEOTIDE SEQUENCE [LARGE SCALE GENOMIC DNA]</scope>
    <source>
        <strain evidence="3">CGMCC 1.6774</strain>
    </source>
</reference>
<gene>
    <name evidence="2" type="ORF">ACFSOX_04470</name>
</gene>
<accession>A0ABW5AFG0</accession>
<proteinExistence type="predicted"/>
<evidence type="ECO:0000313" key="2">
    <source>
        <dbReference type="EMBL" id="MFD2181396.1"/>
    </source>
</evidence>
<evidence type="ECO:0008006" key="4">
    <source>
        <dbReference type="Google" id="ProtNLM"/>
    </source>
</evidence>
<feature type="compositionally biased region" description="Basic and acidic residues" evidence="1">
    <location>
        <begin position="197"/>
        <end position="207"/>
    </location>
</feature>
<protein>
    <recommendedName>
        <fullName evidence="4">Helix-turn-helix domain-containing protein</fullName>
    </recommendedName>
</protein>
<dbReference type="EMBL" id="JBHUIW010000003">
    <property type="protein sequence ID" value="MFD2181396.1"/>
    <property type="molecule type" value="Genomic_DNA"/>
</dbReference>
<name>A0ABW5AFG0_9BRAD</name>
<dbReference type="RefSeq" id="WP_378476581.1">
    <property type="nucleotide sequence ID" value="NZ_JBHUIW010000003.1"/>
</dbReference>
<evidence type="ECO:0000313" key="3">
    <source>
        <dbReference type="Proteomes" id="UP001597314"/>
    </source>
</evidence>
<feature type="region of interest" description="Disordered" evidence="1">
    <location>
        <begin position="197"/>
        <end position="220"/>
    </location>
</feature>
<feature type="region of interest" description="Disordered" evidence="1">
    <location>
        <begin position="120"/>
        <end position="151"/>
    </location>
</feature>